<keyword evidence="1" id="KW-0805">Transcription regulation</keyword>
<dbReference type="InterPro" id="IPR011008">
    <property type="entry name" value="Dimeric_a/b-barrel"/>
</dbReference>
<proteinExistence type="predicted"/>
<evidence type="ECO:0000256" key="2">
    <source>
        <dbReference type="ARBA" id="ARBA00023125"/>
    </source>
</evidence>
<dbReference type="InterPro" id="IPR011991">
    <property type="entry name" value="ArsR-like_HTH"/>
</dbReference>
<gene>
    <name evidence="6" type="ORF">ACEZDE_07225</name>
</gene>
<evidence type="ECO:0000256" key="3">
    <source>
        <dbReference type="ARBA" id="ARBA00023163"/>
    </source>
</evidence>
<dbReference type="CDD" id="cd00090">
    <property type="entry name" value="HTH_ARSR"/>
    <property type="match status" value="1"/>
</dbReference>
<comment type="caution">
    <text evidence="6">The sequence shown here is derived from an EMBL/GenBank/DDBJ whole genome shotgun (WGS) entry which is preliminary data.</text>
</comment>
<keyword evidence="2" id="KW-0238">DNA-binding</keyword>
<accession>A0ABV6VRU0</accession>
<feature type="domain" description="HTH asnC-type" evidence="5">
    <location>
        <begin position="2"/>
        <end position="42"/>
    </location>
</feature>
<dbReference type="InterPro" id="IPR036388">
    <property type="entry name" value="WH-like_DNA-bd_sf"/>
</dbReference>
<dbReference type="PANTHER" id="PTHR30154:SF34">
    <property type="entry name" value="TRANSCRIPTIONAL REGULATOR AZLB"/>
    <property type="match status" value="1"/>
</dbReference>
<keyword evidence="7" id="KW-1185">Reference proteome</keyword>
<evidence type="ECO:0000313" key="7">
    <source>
        <dbReference type="Proteomes" id="UP001592531"/>
    </source>
</evidence>
<dbReference type="SUPFAM" id="SSF54909">
    <property type="entry name" value="Dimeric alpha+beta barrel"/>
    <property type="match status" value="1"/>
</dbReference>
<dbReference type="SMART" id="SM00344">
    <property type="entry name" value="HTH_ASNC"/>
    <property type="match status" value="2"/>
</dbReference>
<feature type="domain" description="HTH asnC-type" evidence="5">
    <location>
        <begin position="211"/>
        <end position="248"/>
    </location>
</feature>
<dbReference type="Gene3D" id="3.30.70.920">
    <property type="match status" value="1"/>
</dbReference>
<dbReference type="InterPro" id="IPR019888">
    <property type="entry name" value="Tscrpt_reg_AsnC-like"/>
</dbReference>
<evidence type="ECO:0000256" key="1">
    <source>
        <dbReference type="ARBA" id="ARBA00023015"/>
    </source>
</evidence>
<dbReference type="PRINTS" id="PR00033">
    <property type="entry name" value="HTHASNC"/>
</dbReference>
<dbReference type="Pfam" id="PF01037">
    <property type="entry name" value="AsnC_trans_reg"/>
    <property type="match status" value="1"/>
</dbReference>
<dbReference type="Gene3D" id="1.10.10.10">
    <property type="entry name" value="Winged helix-like DNA-binding domain superfamily/Winged helix DNA-binding domain"/>
    <property type="match status" value="2"/>
</dbReference>
<organism evidence="6 7">
    <name type="scientific">Streptacidiphilus cavernicola</name>
    <dbReference type="NCBI Taxonomy" id="3342716"/>
    <lineage>
        <taxon>Bacteria</taxon>
        <taxon>Bacillati</taxon>
        <taxon>Actinomycetota</taxon>
        <taxon>Actinomycetes</taxon>
        <taxon>Kitasatosporales</taxon>
        <taxon>Streptomycetaceae</taxon>
        <taxon>Streptacidiphilus</taxon>
    </lineage>
</organism>
<keyword evidence="3" id="KW-0804">Transcription</keyword>
<dbReference type="Proteomes" id="UP001592531">
    <property type="component" value="Unassembled WGS sequence"/>
</dbReference>
<reference evidence="6 7" key="1">
    <citation type="submission" date="2024-09" db="EMBL/GenBank/DDBJ databases">
        <authorList>
            <person name="Lee S.D."/>
        </authorList>
    </citation>
    <scope>NUCLEOTIDE SEQUENCE [LARGE SCALE GENOMIC DNA]</scope>
    <source>
        <strain evidence="6 7">N8-3</strain>
    </source>
</reference>
<dbReference type="SUPFAM" id="SSF46785">
    <property type="entry name" value="Winged helix' DNA-binding domain"/>
    <property type="match status" value="1"/>
</dbReference>
<dbReference type="InterPro" id="IPR019887">
    <property type="entry name" value="Tscrpt_reg_AsnC/Lrp_C"/>
</dbReference>
<evidence type="ECO:0000313" key="6">
    <source>
        <dbReference type="EMBL" id="MFC1416433.1"/>
    </source>
</evidence>
<dbReference type="InterPro" id="IPR000485">
    <property type="entry name" value="AsnC-type_HTH_dom"/>
</dbReference>
<dbReference type="Pfam" id="PF13404">
    <property type="entry name" value="HTH_AsnC-type"/>
    <property type="match status" value="2"/>
</dbReference>
<dbReference type="InterPro" id="IPR036390">
    <property type="entry name" value="WH_DNA-bd_sf"/>
</dbReference>
<evidence type="ECO:0000259" key="4">
    <source>
        <dbReference type="Pfam" id="PF01037"/>
    </source>
</evidence>
<sequence length="371" mass="39521">MIDELDLALVDALRVDPRAPWSRLAAPLGVDPATFSRRWARLTAVGDAWVTCYPSTDRLGYGLTALVEVECAADRVAAVAARLARDPQTASIELVTGSADLLLTVGATEPALLTRYVLDRVGAVPGVLRTRTALVERTVREGSRWHDGALDPEQREAIAAVPAAGGPAGGIGPAGAGARAARVGRAGVEGPAGAGAQVGAARGPGRQIIEDRSLLLALGEDGRMPYAELAQRTGLPATTVRRRLAELRDSGRLVLRCDASPRLTGHPVGLFLWLDLPADRLESAAAWFATLPQARMCAVTVGPANLVTYLMARQLSELRRLEEELARRFPGAGVRDRQLTLRAVKLVGRLLDDEGRATGYVPIDPWSPWPE</sequence>
<evidence type="ECO:0000259" key="5">
    <source>
        <dbReference type="Pfam" id="PF13404"/>
    </source>
</evidence>
<name>A0ABV6VRU0_9ACTN</name>
<dbReference type="PANTHER" id="PTHR30154">
    <property type="entry name" value="LEUCINE-RESPONSIVE REGULATORY PROTEIN"/>
    <property type="match status" value="1"/>
</dbReference>
<protein>
    <submittedName>
        <fullName evidence="6">Lrp/AsnC family transcriptional regulator</fullName>
    </submittedName>
</protein>
<dbReference type="EMBL" id="JBHFAB010000004">
    <property type="protein sequence ID" value="MFC1416433.1"/>
    <property type="molecule type" value="Genomic_DNA"/>
</dbReference>
<dbReference type="RefSeq" id="WP_380533665.1">
    <property type="nucleotide sequence ID" value="NZ_JBHFAB010000004.1"/>
</dbReference>
<feature type="domain" description="Transcription regulator AsnC/Lrp ligand binding" evidence="4">
    <location>
        <begin position="67"/>
        <end position="135"/>
    </location>
</feature>